<dbReference type="GO" id="GO:0015562">
    <property type="term" value="F:efflux transmembrane transporter activity"/>
    <property type="evidence" value="ECO:0007669"/>
    <property type="project" value="TreeGrafter"/>
</dbReference>
<dbReference type="PANTHER" id="PTHR30469:SF20">
    <property type="entry name" value="EFFLUX RND TRANSPORTER PERIPLASMIC ADAPTOR SUBUNIT"/>
    <property type="match status" value="1"/>
</dbReference>
<evidence type="ECO:0000313" key="7">
    <source>
        <dbReference type="EMBL" id="HEB95779.1"/>
    </source>
</evidence>
<dbReference type="Gene3D" id="2.40.50.100">
    <property type="match status" value="1"/>
</dbReference>
<organism evidence="7">
    <name type="scientific">Sedimenticola thiotaurini</name>
    <dbReference type="NCBI Taxonomy" id="1543721"/>
    <lineage>
        <taxon>Bacteria</taxon>
        <taxon>Pseudomonadati</taxon>
        <taxon>Pseudomonadota</taxon>
        <taxon>Gammaproteobacteria</taxon>
        <taxon>Chromatiales</taxon>
        <taxon>Sedimenticolaceae</taxon>
        <taxon>Sedimenticola</taxon>
    </lineage>
</organism>
<gene>
    <name evidence="7" type="ORF">ENI96_05035</name>
</gene>
<dbReference type="SUPFAM" id="SSF111369">
    <property type="entry name" value="HlyD-like secretion proteins"/>
    <property type="match status" value="1"/>
</dbReference>
<dbReference type="Pfam" id="PF25917">
    <property type="entry name" value="BSH_RND"/>
    <property type="match status" value="1"/>
</dbReference>
<dbReference type="InterPro" id="IPR006143">
    <property type="entry name" value="RND_pump_MFP"/>
</dbReference>
<evidence type="ECO:0000256" key="2">
    <source>
        <dbReference type="ARBA" id="ARBA00009477"/>
    </source>
</evidence>
<sequence>MSPDMDRSPSASAHRRGGAGSARRVLQRALLLGLSILVAGCSGPAGQEEPAKPVVRPVKSLLLPRTVGVERSFPGTVRAAKRVDLAFNVPGRIIELPAREGERVAKGALLARIDPTNYQMAVNSAKAEYDDALADYRRFGELVKKGFVSRADYDRTVAKKEVTEASLERARKRLEDTYLRAPFEGVVARRFVENYTEVTAKQPVLSLQDTRQLEVVVDLPEDVVIGEQPDREMKMVATFSALPGLELPVSIKEYATRADPKTLTYRVILALPEKGDANILPGMTAKVLFTPGTAGGRPQFTIPASALLEDDGGRWLWVIDPDTHAVSRRKVEISGSKDGKVLVSSGVEPGELIAVAGVHSLKQGMVVKPVQEIRF</sequence>
<reference evidence="7" key="1">
    <citation type="journal article" date="2020" name="mSystems">
        <title>Genome- and Community-Level Interaction Insights into Carbon Utilization and Element Cycling Functions of Hydrothermarchaeota in Hydrothermal Sediment.</title>
        <authorList>
            <person name="Zhou Z."/>
            <person name="Liu Y."/>
            <person name="Xu W."/>
            <person name="Pan J."/>
            <person name="Luo Z.H."/>
            <person name="Li M."/>
        </authorList>
    </citation>
    <scope>NUCLEOTIDE SEQUENCE [LARGE SCALE GENOMIC DNA]</scope>
    <source>
        <strain evidence="7">HyVt-443</strain>
    </source>
</reference>
<comment type="caution">
    <text evidence="7">The sequence shown here is derived from an EMBL/GenBank/DDBJ whole genome shotgun (WGS) entry which is preliminary data.</text>
</comment>
<feature type="region of interest" description="Disordered" evidence="4">
    <location>
        <begin position="1"/>
        <end position="20"/>
    </location>
</feature>
<dbReference type="NCBIfam" id="TIGR01730">
    <property type="entry name" value="RND_mfp"/>
    <property type="match status" value="1"/>
</dbReference>
<accession>A0A831W2N9</accession>
<evidence type="ECO:0000256" key="1">
    <source>
        <dbReference type="ARBA" id="ARBA00004196"/>
    </source>
</evidence>
<dbReference type="InterPro" id="IPR058627">
    <property type="entry name" value="MdtA-like_C"/>
</dbReference>
<evidence type="ECO:0000256" key="3">
    <source>
        <dbReference type="ARBA" id="ARBA00022448"/>
    </source>
</evidence>
<name>A0A831W2N9_9GAMM</name>
<proteinExistence type="inferred from homology"/>
<dbReference type="Proteomes" id="UP000886251">
    <property type="component" value="Unassembled WGS sequence"/>
</dbReference>
<evidence type="ECO:0000259" key="5">
    <source>
        <dbReference type="Pfam" id="PF25917"/>
    </source>
</evidence>
<dbReference type="Pfam" id="PF25967">
    <property type="entry name" value="RND-MFP_C"/>
    <property type="match status" value="1"/>
</dbReference>
<dbReference type="Gene3D" id="1.10.287.470">
    <property type="entry name" value="Helix hairpin bin"/>
    <property type="match status" value="1"/>
</dbReference>
<feature type="domain" description="Multidrug resistance protein MdtA-like C-terminal permuted SH3" evidence="6">
    <location>
        <begin position="301"/>
        <end position="357"/>
    </location>
</feature>
<dbReference type="EMBL" id="DRKP01000059">
    <property type="protein sequence ID" value="HEB95779.1"/>
    <property type="molecule type" value="Genomic_DNA"/>
</dbReference>
<comment type="similarity">
    <text evidence="2">Belongs to the membrane fusion protein (MFP) (TC 8.A.1) family.</text>
</comment>
<dbReference type="Gene3D" id="2.40.420.20">
    <property type="match status" value="1"/>
</dbReference>
<comment type="subcellular location">
    <subcellularLocation>
        <location evidence="1">Cell envelope</location>
    </subcellularLocation>
</comment>
<dbReference type="PANTHER" id="PTHR30469">
    <property type="entry name" value="MULTIDRUG RESISTANCE PROTEIN MDTA"/>
    <property type="match status" value="1"/>
</dbReference>
<feature type="domain" description="Multidrug resistance protein MdtA-like barrel-sandwich hybrid" evidence="5">
    <location>
        <begin position="83"/>
        <end position="202"/>
    </location>
</feature>
<evidence type="ECO:0000259" key="6">
    <source>
        <dbReference type="Pfam" id="PF25967"/>
    </source>
</evidence>
<dbReference type="InterPro" id="IPR058625">
    <property type="entry name" value="MdtA-like_BSH"/>
</dbReference>
<keyword evidence="3" id="KW-0813">Transport</keyword>
<dbReference type="GO" id="GO:1990281">
    <property type="term" value="C:efflux pump complex"/>
    <property type="evidence" value="ECO:0007669"/>
    <property type="project" value="TreeGrafter"/>
</dbReference>
<dbReference type="Gene3D" id="2.40.30.170">
    <property type="match status" value="1"/>
</dbReference>
<dbReference type="AlphaFoldDB" id="A0A831W2N9"/>
<evidence type="ECO:0000256" key="4">
    <source>
        <dbReference type="SAM" id="MobiDB-lite"/>
    </source>
</evidence>
<protein>
    <submittedName>
        <fullName evidence="7">Efflux RND transporter periplasmic adaptor subunit</fullName>
    </submittedName>
</protein>